<organism evidence="4 5">
    <name type="scientific">Promicromonospora thailandica</name>
    <dbReference type="NCBI Taxonomy" id="765201"/>
    <lineage>
        <taxon>Bacteria</taxon>
        <taxon>Bacillati</taxon>
        <taxon>Actinomycetota</taxon>
        <taxon>Actinomycetes</taxon>
        <taxon>Micrococcales</taxon>
        <taxon>Promicromonosporaceae</taxon>
        <taxon>Promicromonospora</taxon>
    </lineage>
</organism>
<dbReference type="GO" id="GO:0004016">
    <property type="term" value="F:adenylate cyclase activity"/>
    <property type="evidence" value="ECO:0007669"/>
    <property type="project" value="TreeGrafter"/>
</dbReference>
<evidence type="ECO:0000313" key="5">
    <source>
        <dbReference type="Proteomes" id="UP001139493"/>
    </source>
</evidence>
<dbReference type="SUPFAM" id="SSF52540">
    <property type="entry name" value="P-loop containing nucleoside triphosphate hydrolases"/>
    <property type="match status" value="1"/>
</dbReference>
<dbReference type="Pfam" id="PF00196">
    <property type="entry name" value="GerE"/>
    <property type="match status" value="1"/>
</dbReference>
<evidence type="ECO:0000313" key="4">
    <source>
        <dbReference type="EMBL" id="MCP2265499.1"/>
    </source>
</evidence>
<dbReference type="Proteomes" id="UP001139493">
    <property type="component" value="Unassembled WGS sequence"/>
</dbReference>
<evidence type="ECO:0000256" key="1">
    <source>
        <dbReference type="ARBA" id="ARBA00022741"/>
    </source>
</evidence>
<sequence length="924" mass="98210">MRGTIGLIGRSQESARLAAVLAEQATTRSLVVTGEAGVGKTELLTHLATDAAGRGWQVLRSTCAEAEQQYPYSSLDQVLRHLEGHVGSLSDHQRHAIDVALGREAADGPAAVPTLGAAVLDLLNAAAVRSHCLVVVDDVHWADDAGAAVLVFVARRLGPGSRVAMVLGARTGEPTRIDTGGIDHLDLTPLDPPSAEQLLSALHPDLSPDQKSDVLDRAAGNPLAITELPAWPSTVGTTVGTTLHPAADPALPLPRRIEQVYARKLARLPADEQAELLLLALDGAAGPDGDAGYRPAAVEAARSSGLVDVRPATGRARFRHPLVRSAVIQTATPDQVRSAHARLAARHATDPLRHAFHLAAATTDPDDDVAGRLESAAADATRRGGASVAVHLLTRAADLTLRPGDRDRLLADAAFVAGQAGLLDAAEELLNRADRLAGDLSAPRSVLTAAYVVLYRDGAVQSAHRMLADVLRRRPDDVDPTTLHRAVTLLLTIGMYAADADLWHETEQIVDDHSAVLPPEILLYRDTWGDVLRHADGARTRLADAFATTGGEPWDVMRLAVSAYFVDALVEHRPVLRRLVEREADGGAVANVMTVLHLTVLDQVATGQWAEATATAERGIVLSERHGYRLFTYHYKAFLARALAQRGLTEQAHELGAVVEAWARPRGVGLLTQHVTAARLAAALTTGDHDTAWTDAVALAEPGSFRPYVHESHRTLLDHVLAAESTGHHTEARRHALAARAHAVDAVSPRMAMLSTAALAVTDTTDAAGELFAAAVASPASATYPFDTARVLLAYGMWARRQRANSQARALLTQAVDLFRTLGTRTWVDRAAHELGLTGLHERGEPMGLAHLTAQERTIAELAATGLTNKQIGARLYLSPRTIGTHLYRIFPKLGVTSRAALRDALAAAGPAAAPATPPDRSSD</sequence>
<dbReference type="SMART" id="SM00421">
    <property type="entry name" value="HTH_LUXR"/>
    <property type="match status" value="1"/>
</dbReference>
<dbReference type="AlphaFoldDB" id="A0A9X2G293"/>
<dbReference type="Pfam" id="PF13191">
    <property type="entry name" value="AAA_16"/>
    <property type="match status" value="1"/>
</dbReference>
<keyword evidence="1" id="KW-0547">Nucleotide-binding</keyword>
<feature type="domain" description="HTH luxR-type" evidence="3">
    <location>
        <begin position="845"/>
        <end position="910"/>
    </location>
</feature>
<keyword evidence="5" id="KW-1185">Reference proteome</keyword>
<dbReference type="PANTHER" id="PTHR16305:SF35">
    <property type="entry name" value="TRANSCRIPTIONAL ACTIVATOR DOMAIN"/>
    <property type="match status" value="1"/>
</dbReference>
<proteinExistence type="predicted"/>
<name>A0A9X2G293_9MICO</name>
<dbReference type="PANTHER" id="PTHR16305">
    <property type="entry name" value="TESTICULAR SOLUBLE ADENYLYL CYCLASE"/>
    <property type="match status" value="1"/>
</dbReference>
<gene>
    <name evidence="4" type="ORF">APR03_002855</name>
</gene>
<accession>A0A9X2G293</accession>
<evidence type="ECO:0000259" key="3">
    <source>
        <dbReference type="PROSITE" id="PS50043"/>
    </source>
</evidence>
<dbReference type="EMBL" id="JAMTCS010000008">
    <property type="protein sequence ID" value="MCP2265499.1"/>
    <property type="molecule type" value="Genomic_DNA"/>
</dbReference>
<dbReference type="SMART" id="SM00382">
    <property type="entry name" value="AAA"/>
    <property type="match status" value="1"/>
</dbReference>
<dbReference type="GO" id="GO:0006355">
    <property type="term" value="P:regulation of DNA-templated transcription"/>
    <property type="evidence" value="ECO:0007669"/>
    <property type="project" value="InterPro"/>
</dbReference>
<dbReference type="CDD" id="cd06170">
    <property type="entry name" value="LuxR_C_like"/>
    <property type="match status" value="1"/>
</dbReference>
<dbReference type="PROSITE" id="PS00622">
    <property type="entry name" value="HTH_LUXR_1"/>
    <property type="match status" value="1"/>
</dbReference>
<dbReference type="GO" id="GO:0005524">
    <property type="term" value="F:ATP binding"/>
    <property type="evidence" value="ECO:0007669"/>
    <property type="project" value="UniProtKB-KW"/>
</dbReference>
<dbReference type="PROSITE" id="PS50043">
    <property type="entry name" value="HTH_LUXR_2"/>
    <property type="match status" value="1"/>
</dbReference>
<dbReference type="InterPro" id="IPR036388">
    <property type="entry name" value="WH-like_DNA-bd_sf"/>
</dbReference>
<dbReference type="RefSeq" id="WP_253836678.1">
    <property type="nucleotide sequence ID" value="NZ_JAMTCS010000008.1"/>
</dbReference>
<dbReference type="Gene3D" id="1.10.10.10">
    <property type="entry name" value="Winged helix-like DNA-binding domain superfamily/Winged helix DNA-binding domain"/>
    <property type="match status" value="1"/>
</dbReference>
<dbReference type="InterPro" id="IPR000792">
    <property type="entry name" value="Tscrpt_reg_LuxR_C"/>
</dbReference>
<dbReference type="InterPro" id="IPR003593">
    <property type="entry name" value="AAA+_ATPase"/>
</dbReference>
<protein>
    <submittedName>
        <fullName evidence="4">ATPase</fullName>
    </submittedName>
</protein>
<dbReference type="InterPro" id="IPR027417">
    <property type="entry name" value="P-loop_NTPase"/>
</dbReference>
<dbReference type="InterPro" id="IPR041664">
    <property type="entry name" value="AAA_16"/>
</dbReference>
<dbReference type="GO" id="GO:0005737">
    <property type="term" value="C:cytoplasm"/>
    <property type="evidence" value="ECO:0007669"/>
    <property type="project" value="TreeGrafter"/>
</dbReference>
<keyword evidence="2" id="KW-0067">ATP-binding</keyword>
<dbReference type="Gene3D" id="3.40.50.300">
    <property type="entry name" value="P-loop containing nucleotide triphosphate hydrolases"/>
    <property type="match status" value="1"/>
</dbReference>
<dbReference type="InterPro" id="IPR016032">
    <property type="entry name" value="Sig_transdc_resp-reg_C-effctor"/>
</dbReference>
<comment type="caution">
    <text evidence="4">The sequence shown here is derived from an EMBL/GenBank/DDBJ whole genome shotgun (WGS) entry which is preliminary data.</text>
</comment>
<reference evidence="4" key="1">
    <citation type="submission" date="2022-06" db="EMBL/GenBank/DDBJ databases">
        <title>Genomic Encyclopedia of Archaeal and Bacterial Type Strains, Phase II (KMG-II): from individual species to whole genera.</title>
        <authorList>
            <person name="Goeker M."/>
        </authorList>
    </citation>
    <scope>NUCLEOTIDE SEQUENCE</scope>
    <source>
        <strain evidence="4">DSM 26652</strain>
    </source>
</reference>
<evidence type="ECO:0000256" key="2">
    <source>
        <dbReference type="ARBA" id="ARBA00022840"/>
    </source>
</evidence>
<dbReference type="PRINTS" id="PR00038">
    <property type="entry name" value="HTHLUXR"/>
</dbReference>
<dbReference type="SUPFAM" id="SSF46894">
    <property type="entry name" value="C-terminal effector domain of the bipartite response regulators"/>
    <property type="match status" value="1"/>
</dbReference>
<dbReference type="GO" id="GO:0003677">
    <property type="term" value="F:DNA binding"/>
    <property type="evidence" value="ECO:0007669"/>
    <property type="project" value="InterPro"/>
</dbReference>